<evidence type="ECO:0000256" key="1">
    <source>
        <dbReference type="SAM" id="Phobius"/>
    </source>
</evidence>
<keyword evidence="3" id="KW-1185">Reference proteome</keyword>
<comment type="caution">
    <text evidence="2">The sequence shown here is derived from an EMBL/GenBank/DDBJ whole genome shotgun (WGS) entry which is preliminary data.</text>
</comment>
<feature type="transmembrane region" description="Helical" evidence="1">
    <location>
        <begin position="219"/>
        <end position="236"/>
    </location>
</feature>
<dbReference type="Pfam" id="PF12352">
    <property type="entry name" value="V-SNARE_C"/>
    <property type="match status" value="1"/>
</dbReference>
<accession>A0A1G4I0W5</accession>
<evidence type="ECO:0000313" key="3">
    <source>
        <dbReference type="Proteomes" id="UP000195570"/>
    </source>
</evidence>
<evidence type="ECO:0000313" key="2">
    <source>
        <dbReference type="EMBL" id="SCU65262.1"/>
    </source>
</evidence>
<dbReference type="GeneID" id="92381985"/>
<gene>
    <name evidence="2" type="ORF">TEOVI_000805100</name>
</gene>
<dbReference type="AlphaFoldDB" id="A0A1G4I0W5"/>
<dbReference type="VEuPathDB" id="TriTrypDB:TEOVI_000805100"/>
<reference evidence="2" key="1">
    <citation type="submission" date="2016-09" db="EMBL/GenBank/DDBJ databases">
        <authorList>
            <person name="Hebert L."/>
            <person name="Moumen B."/>
        </authorList>
    </citation>
    <scope>NUCLEOTIDE SEQUENCE [LARGE SCALE GENOMIC DNA]</scope>
    <source>
        <strain evidence="2">OVI</strain>
    </source>
</reference>
<keyword evidence="1" id="KW-0812">Transmembrane</keyword>
<sequence>MHGVEVSAENQLRQVKSDIALLNHYLSQAEKGHEMPCEELNERIERTQRILRSLSDGRVDYQLDSVSGGVGAPSLFQGTVPHTRVVGKQGVSNLQRRTAQQLLSELSLIESSLQRLNHKAEKHNMYLSEVDQLMGSLRNNGTHDDVSALQHAERERASLQYARARVQAMINESNSVMKALQDQGRSLESTDSRVADILESLGVSNSTTLQILRRNKVDAWLVYGGIALTLLFIYLIW</sequence>
<proteinExistence type="predicted"/>
<dbReference type="Proteomes" id="UP000195570">
    <property type="component" value="Unassembled WGS sequence"/>
</dbReference>
<organism evidence="2 3">
    <name type="scientific">Trypanosoma equiperdum</name>
    <dbReference type="NCBI Taxonomy" id="5694"/>
    <lineage>
        <taxon>Eukaryota</taxon>
        <taxon>Discoba</taxon>
        <taxon>Euglenozoa</taxon>
        <taxon>Kinetoplastea</taxon>
        <taxon>Metakinetoplastina</taxon>
        <taxon>Trypanosomatida</taxon>
        <taxon>Trypanosomatidae</taxon>
        <taxon>Trypanosoma</taxon>
    </lineage>
</organism>
<keyword evidence="1" id="KW-0472">Membrane</keyword>
<name>A0A1G4I0W5_TRYEQ</name>
<dbReference type="EMBL" id="CZPT02000257">
    <property type="protein sequence ID" value="SCU65262.1"/>
    <property type="molecule type" value="Genomic_DNA"/>
</dbReference>
<protein>
    <submittedName>
        <fullName evidence="2">SNARE protein, putative</fullName>
    </submittedName>
</protein>
<keyword evidence="1" id="KW-1133">Transmembrane helix</keyword>
<dbReference type="RefSeq" id="XP_067076889.1">
    <property type="nucleotide sequence ID" value="XM_067220788.1"/>
</dbReference>